<dbReference type="SUPFAM" id="SSF52540">
    <property type="entry name" value="P-loop containing nucleoside triphosphate hydrolases"/>
    <property type="match status" value="1"/>
</dbReference>
<dbReference type="Gene3D" id="1.25.40.10">
    <property type="entry name" value="Tetratricopeptide repeat domain"/>
    <property type="match status" value="1"/>
</dbReference>
<proteinExistence type="predicted"/>
<dbReference type="InterPro" id="IPR027417">
    <property type="entry name" value="P-loop_NTPase"/>
</dbReference>
<dbReference type="SUPFAM" id="SSF46894">
    <property type="entry name" value="C-terminal effector domain of the bipartite response regulators"/>
    <property type="match status" value="1"/>
</dbReference>
<dbReference type="InterPro" id="IPR005158">
    <property type="entry name" value="BTAD"/>
</dbReference>
<accession>A0A0F9HBF6</accession>
<dbReference type="GO" id="GO:0003677">
    <property type="term" value="F:DNA binding"/>
    <property type="evidence" value="ECO:0007669"/>
    <property type="project" value="InterPro"/>
</dbReference>
<dbReference type="Gene3D" id="3.40.50.300">
    <property type="entry name" value="P-loop containing nucleotide triphosphate hydrolases"/>
    <property type="match status" value="1"/>
</dbReference>
<dbReference type="SUPFAM" id="SSF48452">
    <property type="entry name" value="TPR-like"/>
    <property type="match status" value="1"/>
</dbReference>
<gene>
    <name evidence="2" type="ORF">LCGC14_2085220</name>
</gene>
<dbReference type="PANTHER" id="PTHR35807">
    <property type="entry name" value="TRANSCRIPTIONAL REGULATOR REDD-RELATED"/>
    <property type="match status" value="1"/>
</dbReference>
<dbReference type="InterPro" id="IPR011990">
    <property type="entry name" value="TPR-like_helical_dom_sf"/>
</dbReference>
<protein>
    <recommendedName>
        <fullName evidence="1">Bacterial transcriptional activator domain-containing protein</fullName>
    </recommendedName>
</protein>
<name>A0A0F9HBF6_9ZZZZ</name>
<reference evidence="2" key="1">
    <citation type="journal article" date="2015" name="Nature">
        <title>Complex archaea that bridge the gap between prokaryotes and eukaryotes.</title>
        <authorList>
            <person name="Spang A."/>
            <person name="Saw J.H."/>
            <person name="Jorgensen S.L."/>
            <person name="Zaremba-Niedzwiedzka K."/>
            <person name="Martijn J."/>
            <person name="Lind A.E."/>
            <person name="van Eijk R."/>
            <person name="Schleper C."/>
            <person name="Guy L."/>
            <person name="Ettema T.J."/>
        </authorList>
    </citation>
    <scope>NUCLEOTIDE SEQUENCE</scope>
</reference>
<dbReference type="SMART" id="SM01043">
    <property type="entry name" value="BTAD"/>
    <property type="match status" value="1"/>
</dbReference>
<dbReference type="AlphaFoldDB" id="A0A0F9HBF6"/>
<dbReference type="Pfam" id="PF13191">
    <property type="entry name" value="AAA_16"/>
    <property type="match status" value="1"/>
</dbReference>
<feature type="non-terminal residue" evidence="2">
    <location>
        <position position="658"/>
    </location>
</feature>
<evidence type="ECO:0000313" key="2">
    <source>
        <dbReference type="EMBL" id="KKL72407.1"/>
    </source>
</evidence>
<dbReference type="InterPro" id="IPR051677">
    <property type="entry name" value="AfsR-DnrI-RedD_regulator"/>
</dbReference>
<dbReference type="Gene3D" id="1.10.10.10">
    <property type="entry name" value="Winged helix-like DNA-binding domain superfamily/Winged helix DNA-binding domain"/>
    <property type="match status" value="1"/>
</dbReference>
<dbReference type="InterPro" id="IPR036388">
    <property type="entry name" value="WH-like_DNA-bd_sf"/>
</dbReference>
<comment type="caution">
    <text evidence="2">The sequence shown here is derived from an EMBL/GenBank/DDBJ whole genome shotgun (WGS) entry which is preliminary data.</text>
</comment>
<organism evidence="2">
    <name type="scientific">marine sediment metagenome</name>
    <dbReference type="NCBI Taxonomy" id="412755"/>
    <lineage>
        <taxon>unclassified sequences</taxon>
        <taxon>metagenomes</taxon>
        <taxon>ecological metagenomes</taxon>
    </lineage>
</organism>
<dbReference type="EMBL" id="LAZR01025284">
    <property type="protein sequence ID" value="KKL72407.1"/>
    <property type="molecule type" value="Genomic_DNA"/>
</dbReference>
<dbReference type="GO" id="GO:0006355">
    <property type="term" value="P:regulation of DNA-templated transcription"/>
    <property type="evidence" value="ECO:0007669"/>
    <property type="project" value="InterPro"/>
</dbReference>
<evidence type="ECO:0000259" key="1">
    <source>
        <dbReference type="SMART" id="SM01043"/>
    </source>
</evidence>
<dbReference type="Pfam" id="PF03704">
    <property type="entry name" value="BTAD"/>
    <property type="match status" value="1"/>
</dbReference>
<dbReference type="InterPro" id="IPR016032">
    <property type="entry name" value="Sig_transdc_resp-reg_C-effctor"/>
</dbReference>
<feature type="domain" description="Bacterial transcriptional activator" evidence="1">
    <location>
        <begin position="111"/>
        <end position="253"/>
    </location>
</feature>
<dbReference type="InterPro" id="IPR041664">
    <property type="entry name" value="AAA_16"/>
</dbReference>
<sequence>MSQMNDLLSGEINAELRLFGPSSLTVQGKPVRLHSGKTMALLAYLILETRSAHSREKLAGLLWGESPEKRARQSLRQSLYSLGRTLGVLRNPCIIQNTNIVAFEDRPDFWVDVREFQRLSSTVGNNLESLRAASGLYRGLLLEGIEVFDSPAFDEWLTLRRDALEQKALSVFSKLFETLLHASVYEEAISIARRTLSIDPLHEGAHRCLMSIFAALGDTDGLRRQYRRCVDILQREVGAEPSSETSGLFQELTALRTLPYQVAAELPTVRNKLPELPFLGREAELEVLRDRLGKAGNGQGNLILAAGEPGIGKTRLVTEFIRRCKVQKMDGKPVHCLHGKCYEPETNAPFAMWADALKQLTRPEWTPILSTLPEQWFGQLRRLAPDLGPPAPIIVGETAEEHRLHLYQGIVHTLNAISNACLLILVFEDLQWSDEASLELLHYAARHLSETPVLILGTFRMMGSIDNSPLESLARWTESSDTACLMRMGQLDRTVIERIVRSVGPEISEGLLQKLSCACEGNPLVLVETLRGLMEKGELNGSITEDIELQVPKKVLSIMRSRISMLKEDQRRALASAAVIGRPFGPPLLRRVSGQTEEQLFGILDALISRGLLREMEDGSAGTTLSFDHDYYRRVVYQELSTFQRKVLHRRTAGALLS</sequence>